<dbReference type="SUPFAM" id="SSF100950">
    <property type="entry name" value="NagB/RpiA/CoA transferase-like"/>
    <property type="match status" value="2"/>
</dbReference>
<dbReference type="EMBL" id="MJIC01000009">
    <property type="protein sequence ID" value="OFI35632.1"/>
    <property type="molecule type" value="Genomic_DNA"/>
</dbReference>
<dbReference type="STRING" id="1856405.BFC17_12825"/>
<gene>
    <name evidence="5" type="ORF">BFC17_12825</name>
</gene>
<dbReference type="Gene3D" id="3.40.1080.10">
    <property type="entry name" value="Glutaconate Coenzyme A-transferase"/>
    <property type="match status" value="1"/>
</dbReference>
<dbReference type="PANTHER" id="PTHR21432:SF20">
    <property type="entry name" value="ACETYL-COA HYDROLASE"/>
    <property type="match status" value="1"/>
</dbReference>
<dbReference type="Proteomes" id="UP000176037">
    <property type="component" value="Unassembled WGS sequence"/>
</dbReference>
<dbReference type="OrthoDB" id="9801795at2"/>
<dbReference type="InterPro" id="IPR038460">
    <property type="entry name" value="AcetylCoA_hyd_C_sf"/>
</dbReference>
<reference evidence="5 6" key="1">
    <citation type="submission" date="2016-09" db="EMBL/GenBank/DDBJ databases">
        <title>Alteromonas lipolytica, a new species isolated from sea water.</title>
        <authorList>
            <person name="Wu Y.-H."/>
            <person name="Cheng H."/>
            <person name="Xu X.-W."/>
        </authorList>
    </citation>
    <scope>NUCLEOTIDE SEQUENCE [LARGE SCALE GENOMIC DNA]</scope>
    <source>
        <strain evidence="5 6">JW12</strain>
    </source>
</reference>
<feature type="domain" description="Acetyl-CoA hydrolase/transferase C-terminal" evidence="4">
    <location>
        <begin position="266"/>
        <end position="415"/>
    </location>
</feature>
<dbReference type="InterPro" id="IPR046433">
    <property type="entry name" value="ActCoA_hydro"/>
</dbReference>
<evidence type="ECO:0000256" key="2">
    <source>
        <dbReference type="ARBA" id="ARBA00022679"/>
    </source>
</evidence>
<dbReference type="Gene3D" id="3.30.750.70">
    <property type="entry name" value="4-hydroxybutyrate coenzyme like domains"/>
    <property type="match status" value="1"/>
</dbReference>
<accession>A0A1E8FI66</accession>
<evidence type="ECO:0000256" key="1">
    <source>
        <dbReference type="ARBA" id="ARBA00009632"/>
    </source>
</evidence>
<proteinExistence type="inferred from homology"/>
<dbReference type="InterPro" id="IPR037171">
    <property type="entry name" value="NagB/RpiA_transferase-like"/>
</dbReference>
<evidence type="ECO:0000259" key="3">
    <source>
        <dbReference type="Pfam" id="PF02550"/>
    </source>
</evidence>
<name>A0A1E8FI66_9ALTE</name>
<sequence>MNKPAKSPKWMTAEEAVAAIDDGMQIGFPHLSAEPRALTSALWQRAEALNEITVVSGMLLSGYKFLMGPVASKIRFKTWFMPGTLLRKTTGDVKAEYLPLTYAQIARYLNEVPMDVALVQVSPADENGYHSLGLTCTTSKPMIERAKLVIAQVNPNVPRTLGDSLVHSSQFDILVDAPEELLEYPSRDIEEIDDVIGCQVAELIPDGATLSFGVGGIPASAARALIKAGRKDLHFINTFTDPVMELIEAGCACEENPKGHIGDIFGTKALYEWVADNPAIELADALTTHTPEAFVKRKTVYSVNSALEVDLLGQVNAETIGNKQSGAMGGLVDFAVGGQVEGGQFILGLRSQTNSGKPRIVAKLDGDIVSLSRTFVETVVTEYGIAHLRNKSVYERAIALAAIAHPDDRAALLEVAESLR</sequence>
<dbReference type="PANTHER" id="PTHR21432">
    <property type="entry name" value="ACETYL-COA HYDROLASE-RELATED"/>
    <property type="match status" value="1"/>
</dbReference>
<dbReference type="Pfam" id="PF13336">
    <property type="entry name" value="AcetylCoA_hyd_C"/>
    <property type="match status" value="1"/>
</dbReference>
<dbReference type="InterPro" id="IPR003702">
    <property type="entry name" value="ActCoA_hydro_N"/>
</dbReference>
<keyword evidence="2" id="KW-0808">Transferase</keyword>
<evidence type="ECO:0000259" key="4">
    <source>
        <dbReference type="Pfam" id="PF13336"/>
    </source>
</evidence>
<dbReference type="GO" id="GO:0008775">
    <property type="term" value="F:acetate CoA-transferase activity"/>
    <property type="evidence" value="ECO:0007669"/>
    <property type="project" value="InterPro"/>
</dbReference>
<comment type="similarity">
    <text evidence="1">Belongs to the acetyl-CoA hydrolase/transferase family.</text>
</comment>
<evidence type="ECO:0000313" key="6">
    <source>
        <dbReference type="Proteomes" id="UP000176037"/>
    </source>
</evidence>
<dbReference type="RefSeq" id="WP_070175376.1">
    <property type="nucleotide sequence ID" value="NZ_BMJR01000006.1"/>
</dbReference>
<dbReference type="Gene3D" id="3.40.1080.20">
    <property type="entry name" value="Acetyl-CoA hydrolase/transferase C-terminal domain"/>
    <property type="match status" value="1"/>
</dbReference>
<organism evidence="5 6">
    <name type="scientific">Alteromonas lipolytica</name>
    <dbReference type="NCBI Taxonomy" id="1856405"/>
    <lineage>
        <taxon>Bacteria</taxon>
        <taxon>Pseudomonadati</taxon>
        <taxon>Pseudomonadota</taxon>
        <taxon>Gammaproteobacteria</taxon>
        <taxon>Alteromonadales</taxon>
        <taxon>Alteromonadaceae</taxon>
        <taxon>Alteromonas/Salinimonas group</taxon>
        <taxon>Alteromonas</taxon>
    </lineage>
</organism>
<protein>
    <submittedName>
        <fullName evidence="5">Uncharacterized protein</fullName>
    </submittedName>
</protein>
<keyword evidence="6" id="KW-1185">Reference proteome</keyword>
<dbReference type="AlphaFoldDB" id="A0A1E8FI66"/>
<dbReference type="InterPro" id="IPR026888">
    <property type="entry name" value="AcetylCoA_hyd_C"/>
</dbReference>
<evidence type="ECO:0000313" key="5">
    <source>
        <dbReference type="EMBL" id="OFI35632.1"/>
    </source>
</evidence>
<dbReference type="Pfam" id="PF02550">
    <property type="entry name" value="AcetylCoA_hydro"/>
    <property type="match status" value="1"/>
</dbReference>
<comment type="caution">
    <text evidence="5">The sequence shown here is derived from an EMBL/GenBank/DDBJ whole genome shotgun (WGS) entry which is preliminary data.</text>
</comment>
<feature type="domain" description="Acetyl-CoA hydrolase/transferase N-terminal" evidence="3">
    <location>
        <begin position="11"/>
        <end position="179"/>
    </location>
</feature>
<dbReference type="GO" id="GO:0006083">
    <property type="term" value="P:acetate metabolic process"/>
    <property type="evidence" value="ECO:0007669"/>
    <property type="project" value="InterPro"/>
</dbReference>